<feature type="transmembrane region" description="Helical" evidence="1">
    <location>
        <begin position="6"/>
        <end position="27"/>
    </location>
</feature>
<feature type="transmembrane region" description="Helical" evidence="1">
    <location>
        <begin position="98"/>
        <end position="116"/>
    </location>
</feature>
<feature type="non-terminal residue" evidence="2">
    <location>
        <position position="1"/>
    </location>
</feature>
<feature type="non-terminal residue" evidence="2">
    <location>
        <position position="262"/>
    </location>
</feature>
<keyword evidence="1" id="KW-0472">Membrane</keyword>
<comment type="caution">
    <text evidence="2">The sequence shown here is derived from an EMBL/GenBank/DDBJ whole genome shotgun (WGS) entry which is preliminary data.</text>
</comment>
<evidence type="ECO:0000313" key="2">
    <source>
        <dbReference type="EMBL" id="GAG22682.1"/>
    </source>
</evidence>
<dbReference type="EMBL" id="BARS01031842">
    <property type="protein sequence ID" value="GAG22682.1"/>
    <property type="molecule type" value="Genomic_DNA"/>
</dbReference>
<dbReference type="AlphaFoldDB" id="X0WHJ1"/>
<keyword evidence="1" id="KW-0812">Transmembrane</keyword>
<sequence length="262" mass="29342">ARIQEASSFYSNIPLIALSLGGIFLGLLRKEKRILLLLGWAILLLAISNPYWVRLPGIGTVDFITVVISMFLPASVFAGYFMANLARFDYARFRGARVMGSVAILAIALLGAGRLLKILGPLSVYVQKPDLVAMRWIRDNTPEDAKFLVNSTAFEWKPDHVIGVDAGYWIPLLTGRETTVPPMIYDFENPSDEGYPAQVSALSRAFASLDSADALRLLRENKVTHVYVGRHKSNIHLEGLLRCSSYQLIYHKDWVWIFGIKE</sequence>
<feature type="transmembrane region" description="Helical" evidence="1">
    <location>
        <begin position="64"/>
        <end position="86"/>
    </location>
</feature>
<organism evidence="2">
    <name type="scientific">marine sediment metagenome</name>
    <dbReference type="NCBI Taxonomy" id="412755"/>
    <lineage>
        <taxon>unclassified sequences</taxon>
        <taxon>metagenomes</taxon>
        <taxon>ecological metagenomes</taxon>
    </lineage>
</organism>
<gene>
    <name evidence="2" type="ORF">S01H1_49486</name>
</gene>
<reference evidence="2" key="1">
    <citation type="journal article" date="2014" name="Front. Microbiol.">
        <title>High frequency of phylogenetically diverse reductive dehalogenase-homologous genes in deep subseafloor sedimentary metagenomes.</title>
        <authorList>
            <person name="Kawai M."/>
            <person name="Futagami T."/>
            <person name="Toyoda A."/>
            <person name="Takaki Y."/>
            <person name="Nishi S."/>
            <person name="Hori S."/>
            <person name="Arai W."/>
            <person name="Tsubouchi T."/>
            <person name="Morono Y."/>
            <person name="Uchiyama I."/>
            <person name="Ito T."/>
            <person name="Fujiyama A."/>
            <person name="Inagaki F."/>
            <person name="Takami H."/>
        </authorList>
    </citation>
    <scope>NUCLEOTIDE SEQUENCE</scope>
    <source>
        <strain evidence="2">Expedition CK06-06</strain>
    </source>
</reference>
<keyword evidence="1" id="KW-1133">Transmembrane helix</keyword>
<feature type="transmembrane region" description="Helical" evidence="1">
    <location>
        <begin position="34"/>
        <end position="52"/>
    </location>
</feature>
<accession>X0WHJ1</accession>
<name>X0WHJ1_9ZZZZ</name>
<evidence type="ECO:0000256" key="1">
    <source>
        <dbReference type="SAM" id="Phobius"/>
    </source>
</evidence>
<proteinExistence type="predicted"/>
<protein>
    <submittedName>
        <fullName evidence="2">Uncharacterized protein</fullName>
    </submittedName>
</protein>